<proteinExistence type="inferred from homology"/>
<dbReference type="InterPro" id="IPR004147">
    <property type="entry name" value="ABC1_dom"/>
</dbReference>
<keyword evidence="5" id="KW-1185">Reference proteome</keyword>
<gene>
    <name evidence="4" type="ORF">ACFQKB_29150</name>
</gene>
<protein>
    <submittedName>
        <fullName evidence="4">ABC1 kinase family protein</fullName>
    </submittedName>
</protein>
<dbReference type="GO" id="GO:0016301">
    <property type="term" value="F:kinase activity"/>
    <property type="evidence" value="ECO:0007669"/>
    <property type="project" value="UniProtKB-KW"/>
</dbReference>
<feature type="region of interest" description="Disordered" evidence="2">
    <location>
        <begin position="26"/>
        <end position="47"/>
    </location>
</feature>
<reference evidence="5" key="1">
    <citation type="journal article" date="2019" name="Int. J. Syst. Evol. Microbiol.">
        <title>The Global Catalogue of Microorganisms (GCM) 10K type strain sequencing project: providing services to taxonomists for standard genome sequencing and annotation.</title>
        <authorList>
            <consortium name="The Broad Institute Genomics Platform"/>
            <consortium name="The Broad Institute Genome Sequencing Center for Infectious Disease"/>
            <person name="Wu L."/>
            <person name="Ma J."/>
        </authorList>
    </citation>
    <scope>NUCLEOTIDE SEQUENCE [LARGE SCALE GENOMIC DNA]</scope>
    <source>
        <strain evidence="5">JCM 3369</strain>
    </source>
</reference>
<accession>A0ABW2CQW5</accession>
<keyword evidence="4" id="KW-0808">Transferase</keyword>
<sequence length="547" mass="60018">MSAKRFMAVAKVLAELARDETVEAVAARGRRGTASEDDGEREDGGHDRARAIRLALERLGPFYVKVGQMLSNRPDLVPPDVMAELAKLHEDVSVAPFSVFEPVLAAELGNDWEGRFARVERARPLGSASLAQVYKVVLRGGGEAVLKIQRPDIRALVLDDMAMMRRAARRVARWFPDFNAVIDVESALTIIFDAMRAELDYTVEAANMRRAGELVREFEFLAVPEVILATPRVMVQSMAPGRSIRDVDRDRLTEKERVGIGRDLLAFMYRGYFVDRFFHADPHPGNIFVTPGEKAHLIDWGMVGRVDRRMSMTLMTVLLCLAHNDGPGLARAWVELGKATPWADITGFAGDMAMLVPKVATASLEDLDFGVTLTSVLKYSTRRGIQTSPVISLLGKSFSNIEGSVRYLAPELALTEVFEEELRGILIGLAGESVSQLQAARTAMDLMIGNTLAPEQLRGIVRDLANRDLTVRVGRLRDKGAGRLLNAGNAAKAGRAGLPVAASAAVLLWRARRRDAARFNRLLQAAGLEDPRPDGTRRTAPSRSTTS</sequence>
<evidence type="ECO:0000256" key="2">
    <source>
        <dbReference type="SAM" id="MobiDB-lite"/>
    </source>
</evidence>
<name>A0ABW2CQW5_9ACTN</name>
<dbReference type="RefSeq" id="WP_160823087.1">
    <property type="nucleotide sequence ID" value="NZ_JBHSXS010000022.1"/>
</dbReference>
<comment type="caution">
    <text evidence="4">The sequence shown here is derived from an EMBL/GenBank/DDBJ whole genome shotgun (WGS) entry which is preliminary data.</text>
</comment>
<evidence type="ECO:0000256" key="1">
    <source>
        <dbReference type="ARBA" id="ARBA00009670"/>
    </source>
</evidence>
<evidence type="ECO:0000259" key="3">
    <source>
        <dbReference type="Pfam" id="PF03109"/>
    </source>
</evidence>
<feature type="compositionally biased region" description="Low complexity" evidence="2">
    <location>
        <begin position="538"/>
        <end position="547"/>
    </location>
</feature>
<evidence type="ECO:0000313" key="4">
    <source>
        <dbReference type="EMBL" id="MFC6883857.1"/>
    </source>
</evidence>
<dbReference type="SUPFAM" id="SSF56112">
    <property type="entry name" value="Protein kinase-like (PK-like)"/>
    <property type="match status" value="1"/>
</dbReference>
<dbReference type="Pfam" id="PF03109">
    <property type="entry name" value="ABC1"/>
    <property type="match status" value="1"/>
</dbReference>
<feature type="region of interest" description="Disordered" evidence="2">
    <location>
        <begin position="528"/>
        <end position="547"/>
    </location>
</feature>
<dbReference type="EMBL" id="JBHSXS010000022">
    <property type="protein sequence ID" value="MFC6883857.1"/>
    <property type="molecule type" value="Genomic_DNA"/>
</dbReference>
<keyword evidence="4" id="KW-0418">Kinase</keyword>
<dbReference type="InterPro" id="IPR050154">
    <property type="entry name" value="UbiB_kinase"/>
</dbReference>
<dbReference type="Proteomes" id="UP001596380">
    <property type="component" value="Unassembled WGS sequence"/>
</dbReference>
<comment type="similarity">
    <text evidence="1">Belongs to the protein kinase superfamily. ADCK protein kinase family.</text>
</comment>
<dbReference type="CDD" id="cd05121">
    <property type="entry name" value="ABC1_ADCK3-like"/>
    <property type="match status" value="1"/>
</dbReference>
<feature type="domain" description="ABC1 atypical kinase-like" evidence="3">
    <location>
        <begin position="87"/>
        <end position="327"/>
    </location>
</feature>
<dbReference type="PANTHER" id="PTHR10566:SF113">
    <property type="entry name" value="PROTEIN ACTIVITY OF BC1 COMPLEX KINASE 7, CHLOROPLASTIC"/>
    <property type="match status" value="1"/>
</dbReference>
<dbReference type="PANTHER" id="PTHR10566">
    <property type="entry name" value="CHAPERONE-ACTIVITY OF BC1 COMPLEX CABC1 -RELATED"/>
    <property type="match status" value="1"/>
</dbReference>
<organism evidence="4 5">
    <name type="scientific">Actinomadura yumaensis</name>
    <dbReference type="NCBI Taxonomy" id="111807"/>
    <lineage>
        <taxon>Bacteria</taxon>
        <taxon>Bacillati</taxon>
        <taxon>Actinomycetota</taxon>
        <taxon>Actinomycetes</taxon>
        <taxon>Streptosporangiales</taxon>
        <taxon>Thermomonosporaceae</taxon>
        <taxon>Actinomadura</taxon>
    </lineage>
</organism>
<dbReference type="InterPro" id="IPR011009">
    <property type="entry name" value="Kinase-like_dom_sf"/>
</dbReference>
<evidence type="ECO:0000313" key="5">
    <source>
        <dbReference type="Proteomes" id="UP001596380"/>
    </source>
</evidence>